<protein>
    <submittedName>
        <fullName evidence="3">Uncharacterized protein</fullName>
    </submittedName>
</protein>
<keyword evidence="4" id="KW-1185">Reference proteome</keyword>
<accession>A0ABR4GPB8</accession>
<evidence type="ECO:0000256" key="2">
    <source>
        <dbReference type="SAM" id="Phobius"/>
    </source>
</evidence>
<keyword evidence="2" id="KW-1133">Transmembrane helix</keyword>
<reference evidence="3 4" key="1">
    <citation type="submission" date="2024-07" db="EMBL/GenBank/DDBJ databases">
        <title>Section-level genome sequencing and comparative genomics of Aspergillus sections Usti and Cavernicolus.</title>
        <authorList>
            <consortium name="Lawrence Berkeley National Laboratory"/>
            <person name="Nybo J.L."/>
            <person name="Vesth T.C."/>
            <person name="Theobald S."/>
            <person name="Frisvad J.C."/>
            <person name="Larsen T.O."/>
            <person name="Kjaerboelling I."/>
            <person name="Rothschild-Mancinelli K."/>
            <person name="Lyhne E.K."/>
            <person name="Kogle M.E."/>
            <person name="Barry K."/>
            <person name="Clum A."/>
            <person name="Na H."/>
            <person name="Ledsgaard L."/>
            <person name="Lin J."/>
            <person name="Lipzen A."/>
            <person name="Kuo A."/>
            <person name="Riley R."/>
            <person name="Mondo S."/>
            <person name="Labutti K."/>
            <person name="Haridas S."/>
            <person name="Pangalinan J."/>
            <person name="Salamov A.A."/>
            <person name="Simmons B.A."/>
            <person name="Magnuson J.K."/>
            <person name="Chen J."/>
            <person name="Drula E."/>
            <person name="Henrissat B."/>
            <person name="Wiebenga A."/>
            <person name="Lubbers R.J."/>
            <person name="Gomes A.C."/>
            <person name="Makela M.R."/>
            <person name="Stajich J."/>
            <person name="Grigoriev I.V."/>
            <person name="Mortensen U.H."/>
            <person name="De Vries R.P."/>
            <person name="Baker S.E."/>
            <person name="Andersen M.R."/>
        </authorList>
    </citation>
    <scope>NUCLEOTIDE SEQUENCE [LARGE SCALE GENOMIC DNA]</scope>
    <source>
        <strain evidence="3 4">CBS 209.92</strain>
    </source>
</reference>
<keyword evidence="2" id="KW-0812">Transmembrane</keyword>
<evidence type="ECO:0000256" key="1">
    <source>
        <dbReference type="SAM" id="MobiDB-lite"/>
    </source>
</evidence>
<comment type="caution">
    <text evidence="3">The sequence shown here is derived from an EMBL/GenBank/DDBJ whole genome shotgun (WGS) entry which is preliminary data.</text>
</comment>
<evidence type="ECO:0000313" key="3">
    <source>
        <dbReference type="EMBL" id="KAL2800918.1"/>
    </source>
</evidence>
<evidence type="ECO:0000313" key="4">
    <source>
        <dbReference type="Proteomes" id="UP001610563"/>
    </source>
</evidence>
<dbReference type="Proteomes" id="UP001610563">
    <property type="component" value="Unassembled WGS sequence"/>
</dbReference>
<gene>
    <name evidence="3" type="ORF">BJX66DRAFT_102597</name>
</gene>
<dbReference type="EMBL" id="JBFTWV010000002">
    <property type="protein sequence ID" value="KAL2800918.1"/>
    <property type="molecule type" value="Genomic_DNA"/>
</dbReference>
<feature type="transmembrane region" description="Helical" evidence="2">
    <location>
        <begin position="112"/>
        <end position="135"/>
    </location>
</feature>
<feature type="region of interest" description="Disordered" evidence="1">
    <location>
        <begin position="70"/>
        <end position="102"/>
    </location>
</feature>
<feature type="compositionally biased region" description="Low complexity" evidence="1">
    <location>
        <begin position="71"/>
        <end position="102"/>
    </location>
</feature>
<name>A0ABR4GPB8_9EURO</name>
<keyword evidence="2" id="KW-0472">Membrane</keyword>
<sequence>MSASMGLFAAVVRSIIDPCALELCSDEGSSELCSPTETVTKTTATMTTTIGPTTTLVLVTKRSTTGREELAATTSAVTSISSSPTSSETANPKPASTSANASVSSNQSSAKLVGGIAGGVAALLIIIALIAYLVYCAKKNRKLFTLVHWRSGRRTKDALQAIEAGEATCPTQAEN</sequence>
<proteinExistence type="predicted"/>
<organism evidence="3 4">
    <name type="scientific">Aspergillus keveii</name>
    <dbReference type="NCBI Taxonomy" id="714993"/>
    <lineage>
        <taxon>Eukaryota</taxon>
        <taxon>Fungi</taxon>
        <taxon>Dikarya</taxon>
        <taxon>Ascomycota</taxon>
        <taxon>Pezizomycotina</taxon>
        <taxon>Eurotiomycetes</taxon>
        <taxon>Eurotiomycetidae</taxon>
        <taxon>Eurotiales</taxon>
        <taxon>Aspergillaceae</taxon>
        <taxon>Aspergillus</taxon>
        <taxon>Aspergillus subgen. Nidulantes</taxon>
    </lineage>
</organism>